<dbReference type="eggNOG" id="COG5001">
    <property type="taxonomic scope" value="Bacteria"/>
</dbReference>
<reference evidence="7" key="1">
    <citation type="submission" date="2006-08" db="EMBL/GenBank/DDBJ databases">
        <title>Complete sequence of Alkalilimnicola ehrilichei MLHE-1.</title>
        <authorList>
            <person name="Copeland A."/>
            <person name="Lucas S."/>
            <person name="Lapidus A."/>
            <person name="Barry K."/>
            <person name="Detter J.C."/>
            <person name="Glavina del Rio T."/>
            <person name="Hammon N."/>
            <person name="Israni S."/>
            <person name="Dalin E."/>
            <person name="Tice H."/>
            <person name="Pitluck S."/>
            <person name="Sims D."/>
            <person name="Brettin T."/>
            <person name="Bruce D."/>
            <person name="Han C."/>
            <person name="Tapia R."/>
            <person name="Gilna P."/>
            <person name="Schmutz J."/>
            <person name="Larimer F."/>
            <person name="Land M."/>
            <person name="Hauser L."/>
            <person name="Kyrpides N."/>
            <person name="Mikhailova N."/>
            <person name="Oremland R.S."/>
            <person name="Hoeft S.E."/>
            <person name="Switzer-Blum J."/>
            <person name="Kulp T."/>
            <person name="King G."/>
            <person name="Tabita R."/>
            <person name="Witte B."/>
            <person name="Santini J.M."/>
            <person name="Basu P."/>
            <person name="Hollibaugh J.T."/>
            <person name="Xie G."/>
            <person name="Stolz J.F."/>
            <person name="Richardson P."/>
        </authorList>
    </citation>
    <scope>NUCLEOTIDE SEQUENCE [LARGE SCALE GENOMIC DNA]</scope>
    <source>
        <strain evidence="7">ATCC BAA-1101 / DSM 17681 / MLHE-1</strain>
    </source>
</reference>
<protein>
    <recommendedName>
        <fullName evidence="1">cyclic-guanylate-specific phosphodiesterase</fullName>
        <ecNumber evidence="1">3.1.4.52</ecNumber>
    </recommendedName>
</protein>
<dbReference type="InterPro" id="IPR043128">
    <property type="entry name" value="Rev_trsase/Diguanyl_cyclase"/>
</dbReference>
<evidence type="ECO:0000256" key="2">
    <source>
        <dbReference type="ARBA" id="ARBA00022636"/>
    </source>
</evidence>
<dbReference type="InterPro" id="IPR013587">
    <property type="entry name" value="Nitrate/nitrite_sensing"/>
</dbReference>
<dbReference type="Proteomes" id="UP000001962">
    <property type="component" value="Chromosome"/>
</dbReference>
<organism evidence="6 7">
    <name type="scientific">Alkalilimnicola ehrlichii (strain ATCC BAA-1101 / DSM 17681 / MLHE-1)</name>
    <dbReference type="NCBI Taxonomy" id="187272"/>
    <lineage>
        <taxon>Bacteria</taxon>
        <taxon>Pseudomonadati</taxon>
        <taxon>Pseudomonadota</taxon>
        <taxon>Gammaproteobacteria</taxon>
        <taxon>Chromatiales</taxon>
        <taxon>Ectothiorhodospiraceae</taxon>
        <taxon>Alkalilimnicola</taxon>
    </lineage>
</organism>
<dbReference type="InterPro" id="IPR000160">
    <property type="entry name" value="GGDEF_dom"/>
</dbReference>
<evidence type="ECO:0000256" key="3">
    <source>
        <dbReference type="SAM" id="Phobius"/>
    </source>
</evidence>
<dbReference type="EMBL" id="CP000453">
    <property type="protein sequence ID" value="ABI56443.1"/>
    <property type="molecule type" value="Genomic_DNA"/>
</dbReference>
<keyword evidence="3" id="KW-0812">Transmembrane</keyword>
<dbReference type="NCBIfam" id="TIGR00254">
    <property type="entry name" value="GGDEF"/>
    <property type="match status" value="1"/>
</dbReference>
<dbReference type="KEGG" id="aeh:Mlg_1091"/>
<dbReference type="HOGENOM" id="CLU_363577_0_0_6"/>
<feature type="transmembrane region" description="Helical" evidence="3">
    <location>
        <begin position="7"/>
        <end position="27"/>
    </location>
</feature>
<dbReference type="GO" id="GO:0071111">
    <property type="term" value="F:cyclic-guanylate-specific phosphodiesterase activity"/>
    <property type="evidence" value="ECO:0007669"/>
    <property type="project" value="UniProtKB-EC"/>
</dbReference>
<keyword evidence="2" id="KW-0973">c-di-GMP</keyword>
<gene>
    <name evidence="6" type="ordered locus">Mlg_1091</name>
</gene>
<sequence length="768" mass="85565">MRQIAQRIAWAIALPIMAFLAVAGFLVHDRIEATRQLEARVTQLDHAEAIAPLIHALQQERGAGSLYLTAPGDTRLRELVTATREETDQVLDTLRRQREEAPDPPSWMVRLQAELRKLQDHREAVDNHQLDPELHIHVYTQVIEALIRRIGELIGPFGLERLDNDLIAYLLLFQIKEQAGRERALGAIMIADNAPPGFRQQDLLHHVVLQREYQLAFDRLSNPEHRYRLEHLIDLEAEDRFMDLRTQLLEANAPPNDGALARTWFGLASQRIDAMRALSERLQDQVVGELRAEARSLQRTNQQVVAATAGLLTITLLLSVGIGRGLYRQLEGRRRDAERIEYLATHDPLTGLPNRTLFQDHLTECLNRARAEGHKVGLHMVDLQGFTEINATWGDEVGDRILQTLAHRLEEVLPADAIIARPYGDDFAIIQPAIRAEGDIHTVAETARRAVEKTLRIGPRRIRLRGRAGAACFPEHGESANSLMTATTLALQEAKAKGGTCVYVRGMSDRFQARQSLARDLEHALERGELLLNYQTKVDLASGRLAGAEVLLRWHHPVRGLVPPDQFIPEAEKSGLIVNIGQWVLETACRQGRRWLDQGRPVQLAVNLSSAQFRQADLVDQVKATLTRTGLPPTLLELEITETAVMMDMDTSVRTLQALRELGVSLAIDDFGTGYSSLAYLRRFPVSVLKLDRSFVDGMEHGGDPAAIAAAVVQLGQVLSLSVVAEGVETEAQAAALRQLGCDLAQGYLYARPQPAEQFEAQLPAPKT</sequence>
<evidence type="ECO:0000259" key="4">
    <source>
        <dbReference type="PROSITE" id="PS50883"/>
    </source>
</evidence>
<dbReference type="Pfam" id="PF08376">
    <property type="entry name" value="NIT"/>
    <property type="match status" value="1"/>
</dbReference>
<dbReference type="AlphaFoldDB" id="Q0A9P4"/>
<dbReference type="FunFam" id="3.20.20.450:FF:000001">
    <property type="entry name" value="Cyclic di-GMP phosphodiesterase yahA"/>
    <property type="match status" value="1"/>
</dbReference>
<dbReference type="SUPFAM" id="SSF55073">
    <property type="entry name" value="Nucleotide cyclase"/>
    <property type="match status" value="1"/>
</dbReference>
<name>Q0A9P4_ALKEH</name>
<dbReference type="OrthoDB" id="5789373at2"/>
<dbReference type="PROSITE" id="PS50887">
    <property type="entry name" value="GGDEF"/>
    <property type="match status" value="1"/>
</dbReference>
<dbReference type="EC" id="3.1.4.52" evidence="1"/>
<dbReference type="SUPFAM" id="SSF141868">
    <property type="entry name" value="EAL domain-like"/>
    <property type="match status" value="1"/>
</dbReference>
<keyword evidence="3" id="KW-1133">Transmembrane helix</keyword>
<feature type="transmembrane region" description="Helical" evidence="3">
    <location>
        <begin position="304"/>
        <end position="327"/>
    </location>
</feature>
<dbReference type="SMART" id="SM00052">
    <property type="entry name" value="EAL"/>
    <property type="match status" value="1"/>
</dbReference>
<keyword evidence="7" id="KW-1185">Reference proteome</keyword>
<dbReference type="RefSeq" id="WP_011628838.1">
    <property type="nucleotide sequence ID" value="NC_008340.1"/>
</dbReference>
<dbReference type="InterPro" id="IPR050706">
    <property type="entry name" value="Cyclic-di-GMP_PDE-like"/>
</dbReference>
<dbReference type="Gene3D" id="3.30.70.270">
    <property type="match status" value="1"/>
</dbReference>
<proteinExistence type="predicted"/>
<evidence type="ECO:0000259" key="5">
    <source>
        <dbReference type="PROSITE" id="PS50887"/>
    </source>
</evidence>
<feature type="domain" description="GGDEF" evidence="5">
    <location>
        <begin position="374"/>
        <end position="507"/>
    </location>
</feature>
<dbReference type="Gene3D" id="3.20.20.450">
    <property type="entry name" value="EAL domain"/>
    <property type="match status" value="1"/>
</dbReference>
<dbReference type="InterPro" id="IPR029787">
    <property type="entry name" value="Nucleotide_cyclase"/>
</dbReference>
<dbReference type="PANTHER" id="PTHR33121:SF71">
    <property type="entry name" value="OXYGEN SENSOR PROTEIN DOSP"/>
    <property type="match status" value="1"/>
</dbReference>
<evidence type="ECO:0000313" key="7">
    <source>
        <dbReference type="Proteomes" id="UP000001962"/>
    </source>
</evidence>
<dbReference type="CDD" id="cd01948">
    <property type="entry name" value="EAL"/>
    <property type="match status" value="1"/>
</dbReference>
<dbReference type="PROSITE" id="PS50883">
    <property type="entry name" value="EAL"/>
    <property type="match status" value="1"/>
</dbReference>
<dbReference type="Pfam" id="PF00990">
    <property type="entry name" value="GGDEF"/>
    <property type="match status" value="1"/>
</dbReference>
<dbReference type="InterPro" id="IPR001633">
    <property type="entry name" value="EAL_dom"/>
</dbReference>
<dbReference type="PANTHER" id="PTHR33121">
    <property type="entry name" value="CYCLIC DI-GMP PHOSPHODIESTERASE PDEF"/>
    <property type="match status" value="1"/>
</dbReference>
<dbReference type="CDD" id="cd01949">
    <property type="entry name" value="GGDEF"/>
    <property type="match status" value="1"/>
</dbReference>
<dbReference type="InterPro" id="IPR035919">
    <property type="entry name" value="EAL_sf"/>
</dbReference>
<feature type="domain" description="EAL" evidence="4">
    <location>
        <begin position="514"/>
        <end position="767"/>
    </location>
</feature>
<accession>Q0A9P4</accession>
<dbReference type="SMART" id="SM00267">
    <property type="entry name" value="GGDEF"/>
    <property type="match status" value="1"/>
</dbReference>
<dbReference type="Pfam" id="PF00563">
    <property type="entry name" value="EAL"/>
    <property type="match status" value="1"/>
</dbReference>
<evidence type="ECO:0000313" key="6">
    <source>
        <dbReference type="EMBL" id="ABI56443.1"/>
    </source>
</evidence>
<keyword evidence="3" id="KW-0472">Membrane</keyword>
<evidence type="ECO:0000256" key="1">
    <source>
        <dbReference type="ARBA" id="ARBA00012282"/>
    </source>
</evidence>